<accession>A0AAF0ZGU7</accession>
<dbReference type="Proteomes" id="UP001234989">
    <property type="component" value="Chromosome 7"/>
</dbReference>
<keyword evidence="2" id="KW-1185">Reference proteome</keyword>
<dbReference type="AlphaFoldDB" id="A0AAF0ZGU7"/>
<organism evidence="1 2">
    <name type="scientific">Solanum verrucosum</name>
    <dbReference type="NCBI Taxonomy" id="315347"/>
    <lineage>
        <taxon>Eukaryota</taxon>
        <taxon>Viridiplantae</taxon>
        <taxon>Streptophyta</taxon>
        <taxon>Embryophyta</taxon>
        <taxon>Tracheophyta</taxon>
        <taxon>Spermatophyta</taxon>
        <taxon>Magnoliopsida</taxon>
        <taxon>eudicotyledons</taxon>
        <taxon>Gunneridae</taxon>
        <taxon>Pentapetalae</taxon>
        <taxon>asterids</taxon>
        <taxon>lamiids</taxon>
        <taxon>Solanales</taxon>
        <taxon>Solanaceae</taxon>
        <taxon>Solanoideae</taxon>
        <taxon>Solaneae</taxon>
        <taxon>Solanum</taxon>
    </lineage>
</organism>
<reference evidence="1" key="1">
    <citation type="submission" date="2023-08" db="EMBL/GenBank/DDBJ databases">
        <title>A de novo genome assembly of Solanum verrucosum Schlechtendal, a Mexican diploid species geographically isolated from the other diploid A-genome species in potato relatives.</title>
        <authorList>
            <person name="Hosaka K."/>
        </authorList>
    </citation>
    <scope>NUCLEOTIDE SEQUENCE</scope>
    <source>
        <tissue evidence="1">Young leaves</tissue>
    </source>
</reference>
<proteinExistence type="predicted"/>
<evidence type="ECO:0000313" key="2">
    <source>
        <dbReference type="Proteomes" id="UP001234989"/>
    </source>
</evidence>
<name>A0AAF0ZGU7_SOLVR</name>
<protein>
    <submittedName>
        <fullName evidence="1">Uncharacterized protein</fullName>
    </submittedName>
</protein>
<evidence type="ECO:0000313" key="1">
    <source>
        <dbReference type="EMBL" id="WMV38418.1"/>
    </source>
</evidence>
<sequence>MSETALGRRKNVNSGSSLPHLSLTPLNQSEKVKFSKIFLLCHNFFYVFPLTFPRIQIAQIGYKIISFVLMKGHSFVLMKGHSNSIQKRDMNNIKITIDQRPKTSKKIQKSTEKSMNELFSFVLCVCFFALS</sequence>
<dbReference type="EMBL" id="CP133618">
    <property type="protein sequence ID" value="WMV38418.1"/>
    <property type="molecule type" value="Genomic_DNA"/>
</dbReference>
<gene>
    <name evidence="1" type="ORF">MTR67_031803</name>
</gene>